<feature type="non-terminal residue" evidence="4">
    <location>
        <position position="165"/>
    </location>
</feature>
<dbReference type="InterPro" id="IPR032675">
    <property type="entry name" value="LRR_dom_sf"/>
</dbReference>
<dbReference type="SUPFAM" id="SSF52047">
    <property type="entry name" value="RNI-like"/>
    <property type="match status" value="1"/>
</dbReference>
<dbReference type="AlphaFoldDB" id="A5LIM7"/>
<dbReference type="GO" id="GO:0048471">
    <property type="term" value="C:perinuclear region of cytoplasm"/>
    <property type="evidence" value="ECO:0007669"/>
    <property type="project" value="TreeGrafter"/>
</dbReference>
<sequence length="165" mass="18339">EQLRLHNKGLGVTGGKMLARSLLEMLRTKRGGGVAPGAACLCVRSTVRLEDEGSTALDRGFLKTMGSLEEVQMPQNGINKAGHMQHRPTPLTSNTDLRYINLNDNHVSPRRAPSPWPRHLPALNTIWKSSHFGALPRSDPKRAQCVGEKLLQRYQPLREVNLSFN</sequence>
<dbReference type="GO" id="GO:0031267">
    <property type="term" value="F:small GTPase binding"/>
    <property type="evidence" value="ECO:0007669"/>
    <property type="project" value="TreeGrafter"/>
</dbReference>
<keyword evidence="3" id="KW-0677">Repeat</keyword>
<organism evidence="4">
    <name type="scientific">Hydroides elegans</name>
    <name type="common">Polychaete tubeworm</name>
    <dbReference type="NCBI Taxonomy" id="216498"/>
    <lineage>
        <taxon>Eukaryota</taxon>
        <taxon>Metazoa</taxon>
        <taxon>Spiralia</taxon>
        <taxon>Lophotrochozoa</taxon>
        <taxon>Annelida</taxon>
        <taxon>Polychaeta</taxon>
        <taxon>Sedentaria</taxon>
        <taxon>Canalipalpata</taxon>
        <taxon>Sabellida</taxon>
        <taxon>Serpulidae</taxon>
        <taxon>Hydroides</taxon>
    </lineage>
</organism>
<dbReference type="PANTHER" id="PTHR24113:SF12">
    <property type="entry name" value="RAN GTPASE-ACTIVATING PROTEIN 1"/>
    <property type="match status" value="1"/>
</dbReference>
<name>A5LIM7_HYDEL</name>
<dbReference type="PANTHER" id="PTHR24113">
    <property type="entry name" value="RAN GTPASE-ACTIVATING PROTEIN 1"/>
    <property type="match status" value="1"/>
</dbReference>
<evidence type="ECO:0000313" key="4">
    <source>
        <dbReference type="EMBL" id="BAF63849.1"/>
    </source>
</evidence>
<accession>A5LIM7</accession>
<feature type="non-terminal residue" evidence="4">
    <location>
        <position position="1"/>
    </location>
</feature>
<keyword evidence="1" id="KW-0343">GTPase activation</keyword>
<evidence type="ECO:0000256" key="3">
    <source>
        <dbReference type="ARBA" id="ARBA00022737"/>
    </source>
</evidence>
<dbReference type="GO" id="GO:0006913">
    <property type="term" value="P:nucleocytoplasmic transport"/>
    <property type="evidence" value="ECO:0007669"/>
    <property type="project" value="TreeGrafter"/>
</dbReference>
<dbReference type="GO" id="GO:0005096">
    <property type="term" value="F:GTPase activator activity"/>
    <property type="evidence" value="ECO:0007669"/>
    <property type="project" value="UniProtKB-KW"/>
</dbReference>
<keyword evidence="2" id="KW-0433">Leucine-rich repeat</keyword>
<dbReference type="InterPro" id="IPR027038">
    <property type="entry name" value="RanGap"/>
</dbReference>
<evidence type="ECO:0000256" key="1">
    <source>
        <dbReference type="ARBA" id="ARBA00022468"/>
    </source>
</evidence>
<dbReference type="GO" id="GO:0005829">
    <property type="term" value="C:cytosol"/>
    <property type="evidence" value="ECO:0007669"/>
    <property type="project" value="TreeGrafter"/>
</dbReference>
<dbReference type="Gene3D" id="3.80.10.10">
    <property type="entry name" value="Ribonuclease Inhibitor"/>
    <property type="match status" value="1"/>
</dbReference>
<evidence type="ECO:0000256" key="2">
    <source>
        <dbReference type="ARBA" id="ARBA00022614"/>
    </source>
</evidence>
<proteinExistence type="evidence at transcript level"/>
<protein>
    <submittedName>
        <fullName evidence="4">Putative Ran GTPase activating protein</fullName>
    </submittedName>
</protein>
<dbReference type="GO" id="GO:0005634">
    <property type="term" value="C:nucleus"/>
    <property type="evidence" value="ECO:0007669"/>
    <property type="project" value="TreeGrafter"/>
</dbReference>
<reference evidence="4" key="1">
    <citation type="journal article" date="2009" name="Mar. Biotechnol.">
        <title>Inhibitory effects of a branched-chain fatty acid on larval settlement of the polychaete Hydroides elegans.</title>
        <authorList>
            <person name="Xu Y."/>
            <person name="Li H."/>
            <person name="Li X."/>
            <person name="Xiao X."/>
            <person name="Qian P.-Y."/>
        </authorList>
    </citation>
    <scope>NUCLEOTIDE SEQUENCE</scope>
</reference>
<dbReference type="EMBL" id="AB308068">
    <property type="protein sequence ID" value="BAF63849.1"/>
    <property type="molecule type" value="mRNA"/>
</dbReference>